<sequence>MSTTPSDPMDFLKTLWGNTGMPLPGLVTPTLDTNELEKRIADLKAVEGWLKTNLGMLQMTIQGLEMQCATLSALQAISQSASSPDANANPFANPNLWPWNFMQNAGQPAADAAGAPAPADQPTPKTGRKTAK</sequence>
<evidence type="ECO:0000256" key="1">
    <source>
        <dbReference type="SAM" id="MobiDB-lite"/>
    </source>
</evidence>
<dbReference type="KEGG" id="shd:SUTH_00634"/>
<gene>
    <name evidence="2" type="ORF">SUTH_00634</name>
</gene>
<dbReference type="InterPro" id="IPR050026">
    <property type="entry name" value="PHA_gran_PhaM_N"/>
</dbReference>
<evidence type="ECO:0000313" key="2">
    <source>
        <dbReference type="EMBL" id="BAO28448.1"/>
    </source>
</evidence>
<dbReference type="NCBIfam" id="NF043076">
    <property type="entry name" value="PHA_gran_PhaM"/>
    <property type="match status" value="1"/>
</dbReference>
<organism evidence="2 3">
    <name type="scientific">Sulfuritalea hydrogenivorans sk43H</name>
    <dbReference type="NCBI Taxonomy" id="1223802"/>
    <lineage>
        <taxon>Bacteria</taxon>
        <taxon>Pseudomonadati</taxon>
        <taxon>Pseudomonadota</taxon>
        <taxon>Betaproteobacteria</taxon>
        <taxon>Nitrosomonadales</taxon>
        <taxon>Sterolibacteriaceae</taxon>
        <taxon>Sulfuritalea</taxon>
    </lineage>
</organism>
<dbReference type="OrthoDB" id="8566581at2"/>
<keyword evidence="3" id="KW-1185">Reference proteome</keyword>
<dbReference type="AlphaFoldDB" id="W0SFH0"/>
<feature type="compositionally biased region" description="Low complexity" evidence="1">
    <location>
        <begin position="81"/>
        <end position="98"/>
    </location>
</feature>
<proteinExistence type="predicted"/>
<protein>
    <submittedName>
        <fullName evidence="2">Uncharacterized protein</fullName>
    </submittedName>
</protein>
<reference evidence="2 3" key="1">
    <citation type="journal article" date="2014" name="Syst. Appl. Microbiol.">
        <title>Complete genomes of freshwater sulfur oxidizers Sulfuricella denitrificans skB26 and Sulfuritalea hydrogenivorans sk43H: genetic insights into the sulfur oxidation pathway of betaproteobacteria.</title>
        <authorList>
            <person name="Watanabe T."/>
            <person name="Kojima H."/>
            <person name="Fukui M."/>
        </authorList>
    </citation>
    <scope>NUCLEOTIDE SEQUENCE [LARGE SCALE GENOMIC DNA]</scope>
    <source>
        <strain evidence="2">DSM22779</strain>
    </source>
</reference>
<dbReference type="STRING" id="1223802.SUTH_00634"/>
<dbReference type="EMBL" id="AP012547">
    <property type="protein sequence ID" value="BAO28448.1"/>
    <property type="molecule type" value="Genomic_DNA"/>
</dbReference>
<feature type="compositionally biased region" description="Low complexity" evidence="1">
    <location>
        <begin position="105"/>
        <end position="122"/>
    </location>
</feature>
<dbReference type="HOGENOM" id="CLU_147151_0_0_4"/>
<dbReference type="Proteomes" id="UP000031637">
    <property type="component" value="Chromosome"/>
</dbReference>
<feature type="region of interest" description="Disordered" evidence="1">
    <location>
        <begin position="81"/>
        <end position="132"/>
    </location>
</feature>
<name>W0SFH0_9PROT</name>
<evidence type="ECO:0000313" key="3">
    <source>
        <dbReference type="Proteomes" id="UP000031637"/>
    </source>
</evidence>
<accession>W0SFH0</accession>
<dbReference type="RefSeq" id="WP_041097021.1">
    <property type="nucleotide sequence ID" value="NZ_AP012547.1"/>
</dbReference>